<dbReference type="PANTHER" id="PTHR10454:SF232">
    <property type="entry name" value="AT03047P-RELATED"/>
    <property type="match status" value="1"/>
</dbReference>
<evidence type="ECO:0000256" key="8">
    <source>
        <dbReference type="SAM" id="MobiDB-lite"/>
    </source>
</evidence>
<evidence type="ECO:0000256" key="4">
    <source>
        <dbReference type="ARBA" id="ARBA00022801"/>
    </source>
</evidence>
<reference evidence="11" key="1">
    <citation type="journal article" date="2019" name="bioRxiv">
        <title>The Genome of the Zebra Mussel, Dreissena polymorpha: A Resource for Invasive Species Research.</title>
        <authorList>
            <person name="McCartney M.A."/>
            <person name="Auch B."/>
            <person name="Kono T."/>
            <person name="Mallez S."/>
            <person name="Zhang Y."/>
            <person name="Obille A."/>
            <person name="Becker A."/>
            <person name="Abrahante J.E."/>
            <person name="Garbe J."/>
            <person name="Badalamenti J.P."/>
            <person name="Herman A."/>
            <person name="Mangelson H."/>
            <person name="Liachko I."/>
            <person name="Sullivan S."/>
            <person name="Sone E.D."/>
            <person name="Koren S."/>
            <person name="Silverstein K.A.T."/>
            <person name="Beckman K.B."/>
            <person name="Gohl D.M."/>
        </authorList>
    </citation>
    <scope>NUCLEOTIDE SEQUENCE</scope>
    <source>
        <strain evidence="11">Duluth1</strain>
        <tissue evidence="11">Whole animal</tissue>
    </source>
</reference>
<dbReference type="GO" id="GO:0004197">
    <property type="term" value="F:cysteine-type endopeptidase activity"/>
    <property type="evidence" value="ECO:0007669"/>
    <property type="project" value="InterPro"/>
</dbReference>
<organism evidence="11 12">
    <name type="scientific">Dreissena polymorpha</name>
    <name type="common">Zebra mussel</name>
    <name type="synonym">Mytilus polymorpha</name>
    <dbReference type="NCBI Taxonomy" id="45954"/>
    <lineage>
        <taxon>Eukaryota</taxon>
        <taxon>Metazoa</taxon>
        <taxon>Spiralia</taxon>
        <taxon>Lophotrochozoa</taxon>
        <taxon>Mollusca</taxon>
        <taxon>Bivalvia</taxon>
        <taxon>Autobranchia</taxon>
        <taxon>Heteroconchia</taxon>
        <taxon>Euheterodonta</taxon>
        <taxon>Imparidentia</taxon>
        <taxon>Neoheterodontei</taxon>
        <taxon>Myida</taxon>
        <taxon>Dreissenoidea</taxon>
        <taxon>Dreissenidae</taxon>
        <taxon>Dreissena</taxon>
    </lineage>
</organism>
<evidence type="ECO:0008006" key="13">
    <source>
        <dbReference type="Google" id="ProtNLM"/>
    </source>
</evidence>
<evidence type="ECO:0000259" key="9">
    <source>
        <dbReference type="PROSITE" id="PS50207"/>
    </source>
</evidence>
<evidence type="ECO:0000256" key="2">
    <source>
        <dbReference type="ARBA" id="ARBA00022670"/>
    </source>
</evidence>
<evidence type="ECO:0000313" key="11">
    <source>
        <dbReference type="EMBL" id="KAH3863097.1"/>
    </source>
</evidence>
<keyword evidence="5" id="KW-0788">Thiol protease</keyword>
<protein>
    <recommendedName>
        <fullName evidence="13">Caspase-3</fullName>
    </recommendedName>
</protein>
<keyword evidence="2" id="KW-0645">Protease</keyword>
<dbReference type="SUPFAM" id="SSF52129">
    <property type="entry name" value="Caspase-like"/>
    <property type="match status" value="1"/>
</dbReference>
<keyword evidence="4" id="KW-0378">Hydrolase</keyword>
<dbReference type="PANTHER" id="PTHR10454">
    <property type="entry name" value="CASPASE"/>
    <property type="match status" value="1"/>
</dbReference>
<sequence>MEREYPSSSELSADWQGSQASLKTDGISFHGSQQSLHQSSASPRLSPVLNDSNSPYLLRKVSADREKHVRPGAPSEPNEYNFNYRRRGVFLIFNNKTFHESTGQVEREGTDVDAERLEERFQDTGFEVRRYDDVTCARMTKLMHEVATADHSDCDCFGCAVLSYGREGYVYATDRLVPLETLTWPFKGDKCPSLVGKPKLFFIQACTDRRSETGCSPQRDLSPIRRGLDVHGGCRRLPVEADFLFSYSTVPGYYSWRNNQDGTWFIQALCIVLENYGNKMELMHMLTQVNRMVAYEFESCSDEEFTESAKQMPSIVSMLTRYVYFRPKKLDLKG</sequence>
<dbReference type="GO" id="GO:0005737">
    <property type="term" value="C:cytoplasm"/>
    <property type="evidence" value="ECO:0007669"/>
    <property type="project" value="TreeGrafter"/>
</dbReference>
<dbReference type="PROSITE" id="PS50208">
    <property type="entry name" value="CASPASE_P20"/>
    <property type="match status" value="1"/>
</dbReference>
<evidence type="ECO:0000256" key="3">
    <source>
        <dbReference type="ARBA" id="ARBA00022703"/>
    </source>
</evidence>
<dbReference type="GO" id="GO:0043525">
    <property type="term" value="P:positive regulation of neuron apoptotic process"/>
    <property type="evidence" value="ECO:0007669"/>
    <property type="project" value="TreeGrafter"/>
</dbReference>
<accession>A0A9D4LSR6</accession>
<dbReference type="CDD" id="cd00032">
    <property type="entry name" value="CASc"/>
    <property type="match status" value="1"/>
</dbReference>
<dbReference type="GO" id="GO:0006915">
    <property type="term" value="P:apoptotic process"/>
    <property type="evidence" value="ECO:0007669"/>
    <property type="project" value="UniProtKB-KW"/>
</dbReference>
<keyword evidence="12" id="KW-1185">Reference proteome</keyword>
<reference evidence="11" key="2">
    <citation type="submission" date="2020-11" db="EMBL/GenBank/DDBJ databases">
        <authorList>
            <person name="McCartney M.A."/>
            <person name="Auch B."/>
            <person name="Kono T."/>
            <person name="Mallez S."/>
            <person name="Becker A."/>
            <person name="Gohl D.M."/>
            <person name="Silverstein K.A.T."/>
            <person name="Koren S."/>
            <person name="Bechman K.B."/>
            <person name="Herman A."/>
            <person name="Abrahante J.E."/>
            <person name="Garbe J."/>
        </authorList>
    </citation>
    <scope>NUCLEOTIDE SEQUENCE</scope>
    <source>
        <strain evidence="11">Duluth1</strain>
        <tissue evidence="11">Whole animal</tissue>
    </source>
</reference>
<feature type="region of interest" description="Disordered" evidence="8">
    <location>
        <begin position="1"/>
        <end position="53"/>
    </location>
</feature>
<proteinExistence type="inferred from homology"/>
<feature type="domain" description="Caspase family p10" evidence="9">
    <location>
        <begin position="233"/>
        <end position="327"/>
    </location>
</feature>
<evidence type="ECO:0000256" key="7">
    <source>
        <dbReference type="RuleBase" id="RU003971"/>
    </source>
</evidence>
<evidence type="ECO:0000256" key="5">
    <source>
        <dbReference type="ARBA" id="ARBA00022807"/>
    </source>
</evidence>
<dbReference type="PROSITE" id="PS50207">
    <property type="entry name" value="CASPASE_P10"/>
    <property type="match status" value="1"/>
</dbReference>
<comment type="similarity">
    <text evidence="1 7">Belongs to the peptidase C14A family.</text>
</comment>
<dbReference type="GO" id="GO:0006508">
    <property type="term" value="P:proteolysis"/>
    <property type="evidence" value="ECO:0007669"/>
    <property type="project" value="UniProtKB-KW"/>
</dbReference>
<dbReference type="Proteomes" id="UP000828390">
    <property type="component" value="Unassembled WGS sequence"/>
</dbReference>
<dbReference type="InterPro" id="IPR001309">
    <property type="entry name" value="Pept_C14_p20"/>
</dbReference>
<dbReference type="Pfam" id="PF00656">
    <property type="entry name" value="Peptidase_C14"/>
    <property type="match status" value="1"/>
</dbReference>
<dbReference type="FunFam" id="3.40.50.1460:FF:000001">
    <property type="entry name" value="Caspase-3 preproprotein"/>
    <property type="match status" value="1"/>
</dbReference>
<dbReference type="InterPro" id="IPR002398">
    <property type="entry name" value="Pept_C14"/>
</dbReference>
<dbReference type="InterPro" id="IPR011600">
    <property type="entry name" value="Pept_C14_caspase"/>
</dbReference>
<evidence type="ECO:0000259" key="10">
    <source>
        <dbReference type="PROSITE" id="PS50208"/>
    </source>
</evidence>
<feature type="compositionally biased region" description="Polar residues" evidence="8">
    <location>
        <begin position="30"/>
        <end position="53"/>
    </location>
</feature>
<dbReference type="InterPro" id="IPR029030">
    <property type="entry name" value="Caspase-like_dom_sf"/>
</dbReference>
<evidence type="ECO:0000256" key="1">
    <source>
        <dbReference type="ARBA" id="ARBA00010134"/>
    </source>
</evidence>
<feature type="compositionally biased region" description="Polar residues" evidence="8">
    <location>
        <begin position="1"/>
        <end position="22"/>
    </location>
</feature>
<keyword evidence="3" id="KW-0053">Apoptosis</keyword>
<feature type="domain" description="Caspase family p20" evidence="10">
    <location>
        <begin position="86"/>
        <end position="210"/>
    </location>
</feature>
<dbReference type="InterPro" id="IPR015917">
    <property type="entry name" value="Pept_C14A"/>
</dbReference>
<keyword evidence="6" id="KW-0865">Zymogen</keyword>
<dbReference type="InterPro" id="IPR002138">
    <property type="entry name" value="Pept_C14_p10"/>
</dbReference>
<evidence type="ECO:0000256" key="6">
    <source>
        <dbReference type="ARBA" id="ARBA00023145"/>
    </source>
</evidence>
<dbReference type="AlphaFoldDB" id="A0A9D4LSR6"/>
<dbReference type="PRINTS" id="PR00376">
    <property type="entry name" value="IL1BCENZYME"/>
</dbReference>
<dbReference type="Gene3D" id="3.40.50.1460">
    <property type="match status" value="1"/>
</dbReference>
<comment type="caution">
    <text evidence="11">The sequence shown here is derived from an EMBL/GenBank/DDBJ whole genome shotgun (WGS) entry which is preliminary data.</text>
</comment>
<dbReference type="SMART" id="SM00115">
    <property type="entry name" value="CASc"/>
    <property type="match status" value="1"/>
</dbReference>
<evidence type="ECO:0000313" key="12">
    <source>
        <dbReference type="Proteomes" id="UP000828390"/>
    </source>
</evidence>
<name>A0A9D4LSR6_DREPO</name>
<dbReference type="PIRSF" id="PIRSF038001">
    <property type="entry name" value="Caspase_ICE"/>
    <property type="match status" value="1"/>
</dbReference>
<dbReference type="EMBL" id="JAIWYP010000002">
    <property type="protein sequence ID" value="KAH3863097.1"/>
    <property type="molecule type" value="Genomic_DNA"/>
</dbReference>
<gene>
    <name evidence="11" type="ORF">DPMN_026075</name>
</gene>